<dbReference type="EMBL" id="SHKX01000010">
    <property type="protein sequence ID" value="RZU47965.1"/>
    <property type="molecule type" value="Genomic_DNA"/>
</dbReference>
<dbReference type="OrthoDB" id="6646444at2"/>
<evidence type="ECO:0008006" key="4">
    <source>
        <dbReference type="Google" id="ProtNLM"/>
    </source>
</evidence>
<keyword evidence="3" id="KW-1185">Reference proteome</keyword>
<dbReference type="Proteomes" id="UP000292423">
    <property type="component" value="Unassembled WGS sequence"/>
</dbReference>
<dbReference type="AlphaFoldDB" id="A0A4Q7ZD73"/>
<comment type="caution">
    <text evidence="2">The sequence shown here is derived from an EMBL/GenBank/DDBJ whole genome shotgun (WGS) entry which is preliminary data.</text>
</comment>
<organism evidence="2 3">
    <name type="scientific">Fluviicoccus keumensis</name>
    <dbReference type="NCBI Taxonomy" id="1435465"/>
    <lineage>
        <taxon>Bacteria</taxon>
        <taxon>Pseudomonadati</taxon>
        <taxon>Pseudomonadota</taxon>
        <taxon>Gammaproteobacteria</taxon>
        <taxon>Moraxellales</taxon>
        <taxon>Moraxellaceae</taxon>
        <taxon>Fluviicoccus</taxon>
    </lineage>
</organism>
<sequence length="436" mass="47814">MQEPTRKLLLGLAIGAIVGTVAYYQVDSRQKAQKTQAAKVALQDNEAAIRNVDKMVADIMAPSKPEAATDRSEIINRFAAALVSAKASAPKGEFNAVYFDTRLGKVLDKTTMPKIGISYAWHDQYETPSEDFGAYWAGKAGFDQDTLKYFKVDISQGVARIAVDGVVVYEGDEKAEFPYHFSRGDHLVEVRFFNNWHTTDLAVSIVNEDEVQEENRHPVSLPIKHSRPSDPYEESNQGLAFLPQQSATLSVGSLSPEFTANPPQLLLVGIYKSTLPDSSVTVVLNKAPTPLILMLDGGSGVHWVIKNPANTPIAKVIHSRDTSVSLETPVPIPVEAKEFPSLTSFRSDDLSCSCAGAYFHCENRPLLPLINALQLKTGLPVYGYTMEYEAAMVEAPKQILAGTLKNLGGQLQRFRDESRQCSAKASPNFDTMLDAF</sequence>
<reference evidence="2 3" key="1">
    <citation type="submission" date="2019-02" db="EMBL/GenBank/DDBJ databases">
        <title>Genomic Encyclopedia of Type Strains, Phase IV (KMG-IV): sequencing the most valuable type-strain genomes for metagenomic binning, comparative biology and taxonomic classification.</title>
        <authorList>
            <person name="Goeker M."/>
        </authorList>
    </citation>
    <scope>NUCLEOTIDE SEQUENCE [LARGE SCALE GENOMIC DNA]</scope>
    <source>
        <strain evidence="2 3">DSM 105135</strain>
    </source>
</reference>
<evidence type="ECO:0000313" key="3">
    <source>
        <dbReference type="Proteomes" id="UP000292423"/>
    </source>
</evidence>
<feature type="region of interest" description="Disordered" evidence="1">
    <location>
        <begin position="214"/>
        <end position="236"/>
    </location>
</feature>
<gene>
    <name evidence="2" type="ORF">EV700_0934</name>
</gene>
<name>A0A4Q7ZD73_9GAMM</name>
<dbReference type="RefSeq" id="WP_130411171.1">
    <property type="nucleotide sequence ID" value="NZ_SHKX01000010.1"/>
</dbReference>
<proteinExistence type="predicted"/>
<accession>A0A4Q7ZD73</accession>
<protein>
    <recommendedName>
        <fullName evidence="4">PA14 domain-containing protein</fullName>
    </recommendedName>
</protein>
<evidence type="ECO:0000313" key="2">
    <source>
        <dbReference type="EMBL" id="RZU47965.1"/>
    </source>
</evidence>
<evidence type="ECO:0000256" key="1">
    <source>
        <dbReference type="SAM" id="MobiDB-lite"/>
    </source>
</evidence>